<dbReference type="PANTHER" id="PTHR28083">
    <property type="entry name" value="GOOD FOR FULL DBP5 ACTIVITY PROTEIN 2"/>
    <property type="match status" value="1"/>
</dbReference>
<dbReference type="GeneID" id="3637984"/>
<keyword evidence="4" id="KW-1185">Reference proteome</keyword>
<dbReference type="Proteomes" id="UP000000559">
    <property type="component" value="Chromosome 7"/>
</dbReference>
<protein>
    <recommendedName>
        <fullName evidence="1">Gfd2/YDR514C-like C-terminal domain-containing protein</fullName>
    </recommendedName>
</protein>
<dbReference type="AlphaFoldDB" id="A0A1D8PQI5"/>
<dbReference type="RefSeq" id="XP_720393.1">
    <property type="nucleotide sequence ID" value="XM_715300.1"/>
</dbReference>
<dbReference type="InterPro" id="IPR036397">
    <property type="entry name" value="RNaseH_sf"/>
</dbReference>
<dbReference type="EMBL" id="CP017629">
    <property type="protein sequence ID" value="AOW30401.1"/>
    <property type="molecule type" value="Genomic_DNA"/>
</dbReference>
<dbReference type="GO" id="GO:0003676">
    <property type="term" value="F:nucleic acid binding"/>
    <property type="evidence" value="ECO:0007669"/>
    <property type="project" value="InterPro"/>
</dbReference>
<proteinExistence type="predicted"/>
<dbReference type="Gene3D" id="3.30.420.10">
    <property type="entry name" value="Ribonuclease H-like superfamily/Ribonuclease H"/>
    <property type="match status" value="1"/>
</dbReference>
<dbReference type="PANTHER" id="PTHR28083:SF1">
    <property type="entry name" value="GOOD FOR FULL DBP5 ACTIVITY PROTEIN 2"/>
    <property type="match status" value="1"/>
</dbReference>
<feature type="domain" description="Gfd2/YDR514C-like C-terminal" evidence="1">
    <location>
        <begin position="146"/>
        <end position="309"/>
    </location>
</feature>
<dbReference type="VEuPathDB" id="FungiDB:C7_00220W_A"/>
<organism evidence="3 4">
    <name type="scientific">Candida albicans (strain SC5314 / ATCC MYA-2876)</name>
    <name type="common">Yeast</name>
    <dbReference type="NCBI Taxonomy" id="237561"/>
    <lineage>
        <taxon>Eukaryota</taxon>
        <taxon>Fungi</taxon>
        <taxon>Dikarya</taxon>
        <taxon>Ascomycota</taxon>
        <taxon>Saccharomycotina</taxon>
        <taxon>Pichiomycetes</taxon>
        <taxon>Debaryomycetaceae</taxon>
        <taxon>Candida/Lodderomyces clade</taxon>
        <taxon>Candida</taxon>
    </lineage>
</organism>
<dbReference type="STRING" id="237561.A0A1D8PQI5"/>
<evidence type="ECO:0000313" key="3">
    <source>
        <dbReference type="EMBL" id="AOW30401.1"/>
    </source>
</evidence>
<reference evidence="3 4" key="2">
    <citation type="journal article" date="2007" name="Genome Biol.">
        <title>Assembly of the Candida albicans genome into sixteen supercontigs aligned on the eight chromosomes.</title>
        <authorList>
            <person name="van het Hoog M."/>
            <person name="Rast T.J."/>
            <person name="Martchenko M."/>
            <person name="Grindle S."/>
            <person name="Dignard D."/>
            <person name="Hogues H."/>
            <person name="Cuomo C."/>
            <person name="Berriman M."/>
            <person name="Scherer S."/>
            <person name="Magee B.B."/>
            <person name="Whiteway M."/>
            <person name="Chibana H."/>
            <person name="Nantel A."/>
            <person name="Magee P.T."/>
        </authorList>
    </citation>
    <scope>GENOME REANNOTATION</scope>
    <source>
        <strain evidence="4">SC5314 / ATCC MYA-2876</strain>
    </source>
</reference>
<dbReference type="SUPFAM" id="SSF53098">
    <property type="entry name" value="Ribonuclease H-like"/>
    <property type="match status" value="1"/>
</dbReference>
<dbReference type="OMA" id="IAMDCES"/>
<gene>
    <name evidence="3" type="ordered locus">CAALFM_C700220WA</name>
    <name evidence="2" type="ordered locus">orf19.7102</name>
</gene>
<dbReference type="InterPro" id="IPR048519">
    <property type="entry name" value="Gfd2/YDR514C-like_C"/>
</dbReference>
<dbReference type="InParanoid" id="A0A1D8PQI5"/>
<dbReference type="InterPro" id="IPR012337">
    <property type="entry name" value="RNaseH-like_sf"/>
</dbReference>
<accession>A0A1D8PQI5</accession>
<dbReference type="eggNOG" id="ENOG502S9V8">
    <property type="taxonomic scope" value="Eukaryota"/>
</dbReference>
<name>A0A1D8PQI5_CANAL</name>
<evidence type="ECO:0000259" key="1">
    <source>
        <dbReference type="Pfam" id="PF21762"/>
    </source>
</evidence>
<dbReference type="InterPro" id="IPR040151">
    <property type="entry name" value="Gfd2/YDR514C-like"/>
</dbReference>
<dbReference type="SMR" id="A0A1D8PQI5"/>
<reference evidence="3 4" key="3">
    <citation type="journal article" date="2013" name="Genome Biol.">
        <title>Assembly of a phased diploid Candida albicans genome facilitates allele-specific measurements and provides a simple model for repeat and indel structure.</title>
        <authorList>
            <person name="Muzzey D."/>
            <person name="Schwartz K."/>
            <person name="Weissman J.S."/>
            <person name="Sherlock G."/>
        </authorList>
    </citation>
    <scope>NUCLEOTIDE SEQUENCE [LARGE SCALE GENOMIC DNA]</scope>
    <source>
        <strain evidence="4">SC5314 / ATCC MYA-2876</strain>
    </source>
</reference>
<evidence type="ECO:0000313" key="4">
    <source>
        <dbReference type="Proteomes" id="UP000000559"/>
    </source>
</evidence>
<sequence>MLGQFFNSVISFSISVTYTNKDLKNLREKKIITNISSFLSPTMFKSSPFKTFVRTKVEYVKNTKFKPVKYSKFIPKTYTFHPYEPAKKVEITSSLQQLKNQVKSGDEITKEQYLNSPHFKFQEGKEGNSLAYLRQCISLINSGKPLIAMDCESYERNHSQVTEIGVAIMTYRKSTVPQIKTIHVVVKEHFKKRNTLYVPDKKDQFMGGSSFVMTENKTRIFLQKLLDKYVDEMDGVFVGHQVSSELKYFKSIGVNCKADVHTIDTMKLMQLSKSGGNSLWATLRELEIPYGHLHNAGNDAYFTLLAALSLCDPIVRIDKNLDIYMDSPYKGKKAAHDDSSTYFVVEDIEKVIESL</sequence>
<dbReference type="CGD" id="CAL0000201352">
    <property type="gene designation" value="orf19.7102"/>
</dbReference>
<dbReference type="OrthoDB" id="5953249at2759"/>
<dbReference type="KEGG" id="cal:CAALFM_C700220WA"/>
<dbReference type="Pfam" id="PF21762">
    <property type="entry name" value="DEDDh_C"/>
    <property type="match status" value="1"/>
</dbReference>
<evidence type="ECO:0000313" key="2">
    <source>
        <dbReference type="CGD" id="CAL0000201352"/>
    </source>
</evidence>
<reference evidence="3 4" key="1">
    <citation type="journal article" date="2004" name="Proc. Natl. Acad. Sci. U.S.A.">
        <title>The diploid genome sequence of Candida albicans.</title>
        <authorList>
            <person name="Jones T."/>
            <person name="Federspiel N.A."/>
            <person name="Chibana H."/>
            <person name="Dungan J."/>
            <person name="Kalman S."/>
            <person name="Magee B.B."/>
            <person name="Newport G."/>
            <person name="Thorstenson Y.R."/>
            <person name="Agabian N."/>
            <person name="Magee P.T."/>
            <person name="Davis R.W."/>
            <person name="Scherer S."/>
        </authorList>
    </citation>
    <scope>NUCLEOTIDE SEQUENCE [LARGE SCALE GENOMIC DNA]</scope>
    <source>
        <strain evidence="4">SC5314 / ATCC MYA-2876</strain>
    </source>
</reference>